<evidence type="ECO:0000313" key="1">
    <source>
        <dbReference type="EMBL" id="QSG05427.1"/>
    </source>
</evidence>
<gene>
    <name evidence="1" type="ORF">HSR121_1080</name>
</gene>
<accession>A0A897MY90</accession>
<organism evidence="1 2">
    <name type="scientific">Halapricum desulfuricans</name>
    <dbReference type="NCBI Taxonomy" id="2841257"/>
    <lineage>
        <taxon>Archaea</taxon>
        <taxon>Methanobacteriati</taxon>
        <taxon>Methanobacteriota</taxon>
        <taxon>Stenosarchaea group</taxon>
        <taxon>Halobacteria</taxon>
        <taxon>Halobacteriales</taxon>
        <taxon>Haloarculaceae</taxon>
        <taxon>Halapricum</taxon>
    </lineage>
</organism>
<evidence type="ECO:0000313" key="2">
    <source>
        <dbReference type="Proteomes" id="UP000663525"/>
    </source>
</evidence>
<proteinExistence type="predicted"/>
<dbReference type="EMBL" id="CP064787">
    <property type="protein sequence ID" value="QSG05427.1"/>
    <property type="molecule type" value="Genomic_DNA"/>
</dbReference>
<dbReference type="AlphaFoldDB" id="A0A897MY90"/>
<dbReference type="Proteomes" id="UP000663525">
    <property type="component" value="Chromosome"/>
</dbReference>
<reference evidence="1" key="1">
    <citation type="submission" date="2020-11" db="EMBL/GenBank/DDBJ databases">
        <title>Carbohydrate-dependent, anaerobic sulfur respiration: A novel catabolism in halophilic archaea.</title>
        <authorList>
            <person name="Sorokin D.Y."/>
            <person name="Messina E."/>
            <person name="Smedile F."/>
            <person name="La Cono V."/>
            <person name="Hallsworth J.E."/>
            <person name="Yakimov M.M."/>
        </authorList>
    </citation>
    <scope>NUCLEOTIDE SEQUENCE</scope>
    <source>
        <strain evidence="1">HSR12-1</strain>
    </source>
</reference>
<protein>
    <submittedName>
        <fullName evidence="1">Uncharacterized protein</fullName>
    </submittedName>
</protein>
<name>A0A897MY90_9EURY</name>
<sequence length="63" mass="6669">MIGLVGPRSARPPIIDVYRSPSQRVPVLTWPVAVFGGVCGPCDEDSHPLPLPTHSQKAAVHSA</sequence>